<dbReference type="InterPro" id="IPR027463">
    <property type="entry name" value="AcrB_DN_DC_subdom"/>
</dbReference>
<dbReference type="SUPFAM" id="SSF82693">
    <property type="entry name" value="Multidrug efflux transporter AcrB pore domain, PN1, PN2, PC1 and PC2 subdomains"/>
    <property type="match status" value="3"/>
</dbReference>
<feature type="transmembrane region" description="Helical" evidence="8">
    <location>
        <begin position="528"/>
        <end position="545"/>
    </location>
</feature>
<comment type="subcellular location">
    <subcellularLocation>
        <location evidence="1">Cell inner membrane</location>
        <topology evidence="1">Multi-pass membrane protein</topology>
    </subcellularLocation>
</comment>
<feature type="transmembrane region" description="Helical" evidence="8">
    <location>
        <begin position="959"/>
        <end position="979"/>
    </location>
</feature>
<feature type="transmembrane region" description="Helical" evidence="8">
    <location>
        <begin position="913"/>
        <end position="934"/>
    </location>
</feature>
<evidence type="ECO:0000256" key="5">
    <source>
        <dbReference type="ARBA" id="ARBA00022692"/>
    </source>
</evidence>
<keyword evidence="2" id="KW-0813">Transport</keyword>
<keyword evidence="10" id="KW-1185">Reference proteome</keyword>
<evidence type="ECO:0000256" key="7">
    <source>
        <dbReference type="ARBA" id="ARBA00023136"/>
    </source>
</evidence>
<evidence type="ECO:0000256" key="8">
    <source>
        <dbReference type="SAM" id="Phobius"/>
    </source>
</evidence>
<dbReference type="FunFam" id="1.20.1640.10:FF:000001">
    <property type="entry name" value="Efflux pump membrane transporter"/>
    <property type="match status" value="1"/>
</dbReference>
<feature type="transmembrane region" description="Helical" evidence="8">
    <location>
        <begin position="884"/>
        <end position="907"/>
    </location>
</feature>
<dbReference type="Pfam" id="PF00873">
    <property type="entry name" value="ACR_tran"/>
    <property type="match status" value="1"/>
</dbReference>
<keyword evidence="7 8" id="KW-0472">Membrane</keyword>
<feature type="transmembrane region" description="Helical" evidence="8">
    <location>
        <begin position="360"/>
        <end position="380"/>
    </location>
</feature>
<evidence type="ECO:0000256" key="1">
    <source>
        <dbReference type="ARBA" id="ARBA00004429"/>
    </source>
</evidence>
<dbReference type="Gene3D" id="3.30.70.1440">
    <property type="entry name" value="Multidrug efflux transporter AcrB pore domain"/>
    <property type="match status" value="1"/>
</dbReference>
<dbReference type="PANTHER" id="PTHR32063">
    <property type="match status" value="1"/>
</dbReference>
<evidence type="ECO:0000256" key="4">
    <source>
        <dbReference type="ARBA" id="ARBA00022519"/>
    </source>
</evidence>
<proteinExistence type="predicted"/>
<feature type="transmembrane region" description="Helical" evidence="8">
    <location>
        <begin position="334"/>
        <end position="353"/>
    </location>
</feature>
<reference evidence="9 10" key="1">
    <citation type="submission" date="2017-09" db="EMBL/GenBank/DDBJ databases">
        <authorList>
            <person name="Ehlers B."/>
            <person name="Leendertz F.H."/>
        </authorList>
    </citation>
    <scope>NUCLEOTIDE SEQUENCE [LARGE SCALE GENOMIC DNA]</scope>
    <source>
        <strain evidence="9 10">USBA 140</strain>
    </source>
</reference>
<dbReference type="Gene3D" id="1.20.1640.10">
    <property type="entry name" value="Multidrug efflux transporter AcrB transmembrane domain"/>
    <property type="match status" value="2"/>
</dbReference>
<dbReference type="Gene3D" id="3.30.2090.10">
    <property type="entry name" value="Multidrug efflux transporter AcrB TolC docking domain, DN and DC subdomains"/>
    <property type="match status" value="2"/>
</dbReference>
<dbReference type="Gene3D" id="3.30.70.1320">
    <property type="entry name" value="Multidrug efflux transporter AcrB pore domain like"/>
    <property type="match status" value="1"/>
</dbReference>
<keyword evidence="5 8" id="KW-0812">Transmembrane</keyword>
<evidence type="ECO:0000256" key="3">
    <source>
        <dbReference type="ARBA" id="ARBA00022475"/>
    </source>
</evidence>
<dbReference type="PANTHER" id="PTHR32063:SF14">
    <property type="entry name" value="BLL4319 PROTEIN"/>
    <property type="match status" value="1"/>
</dbReference>
<dbReference type="GO" id="GO:0005886">
    <property type="term" value="C:plasma membrane"/>
    <property type="evidence" value="ECO:0007669"/>
    <property type="project" value="UniProtKB-SubCell"/>
</dbReference>
<feature type="transmembrane region" description="Helical" evidence="8">
    <location>
        <begin position="985"/>
        <end position="1013"/>
    </location>
</feature>
<dbReference type="Gene3D" id="3.30.70.1430">
    <property type="entry name" value="Multidrug efflux transporter AcrB pore domain"/>
    <property type="match status" value="2"/>
</dbReference>
<sequence length="1035" mass="110409">MHPTDIFIKRPVLATVVSLLILLMGLQSLRLLNVREYPVTSDATITVQTAYVGASADLVQGFITTRLEQAVAGASGIDYITSTSAQGVSLVTAHLALETDPNDALAEINTKVNQVRNDLPAEAQAPTVDIQVGQSTASMYISFYSDELDRNQVTDYLVRAVRPELETVQGVQSAQILGARQVAMRIWLDPDRMASLGVTAGDVRAAIEANNVLAGAGSTKGVLTALPMRAETDIADVEQFRDLVIRETDGAIIRLADVADVELGAESYDNAVYFSGEEAVFMGITTQPGANALTVIADVREVMENRVRTQLPQGLNAEIVYDVTKYIDESITEVMRTIAEALVIVIVVIFLFLGSLRSVLIPAVAIPLSLIGAGFIMYALGYSLNVLTLLAMVLAIGLVVDDAIVVLENIHRHVEEGMRPYDAAIRGARELAGPVVAMTTTIVAVYAPIGFMGGLVGSLFGEFAFTLAAAVFISGIVALTLSPMMCAKILKPVNPDERRGFAGVVDRVFDRVNGAYEAVLRAVMAGRWVVIGVTVAMLGGIWWMFTHTQSELAPQEDQGFIVISADGAPNASIDQMQLWTRPLVQVMEGVDAADATFVTIGTQSGGGVGAATSLFGGISLKPWSERDVSVTELQPQIQGALAGIPGLDGVVFLPPSLPAGGGGPPVQFVIATIEPAQALRDASETLVEKARGSGLFAYVESDLKFDQPTGVVRIDRNRAADLGLEMRDVAATLATFLSEGWVNRFALQGRSYKVIPQVDRLKRLNPEDLRDYYVRSRDGEMVPLGSVVTVSYDVEPRQLTRFQQLNAATIQGVPAPGTTVGEALTWLEDAAAEVLPPSYQVDYAGPSRQFVQEGGSLGITFGLALLVIYLVLSAQYESFRDPIIILISVPTAIAGALLFLWLGFATINIYTQVGLITLIGLIAKHGILIVEFANKIQAEEDKSRTDAVVQAAVIRLRPILMTALSMVAGVVPLLIATGAGAEARYAIGLVIAAGLGIGTLFTLFVVPAFYSVLAADKRRAERSDQEATVPDGAPP</sequence>
<keyword evidence="6 8" id="KW-1133">Transmembrane helix</keyword>
<dbReference type="PRINTS" id="PR00702">
    <property type="entry name" value="ACRIFLAVINRP"/>
</dbReference>
<dbReference type="AlphaFoldDB" id="A0A286GXP2"/>
<dbReference type="SUPFAM" id="SSF82866">
    <property type="entry name" value="Multidrug efflux transporter AcrB transmembrane domain"/>
    <property type="match status" value="2"/>
</dbReference>
<organism evidence="9 10">
    <name type="scientific">Caenispirillum bisanense</name>
    <dbReference type="NCBI Taxonomy" id="414052"/>
    <lineage>
        <taxon>Bacteria</taxon>
        <taxon>Pseudomonadati</taxon>
        <taxon>Pseudomonadota</taxon>
        <taxon>Alphaproteobacteria</taxon>
        <taxon>Rhodospirillales</taxon>
        <taxon>Novispirillaceae</taxon>
        <taxon>Caenispirillum</taxon>
    </lineage>
</organism>
<feature type="transmembrane region" description="Helical" evidence="8">
    <location>
        <begin position="463"/>
        <end position="481"/>
    </location>
</feature>
<evidence type="ECO:0000256" key="6">
    <source>
        <dbReference type="ARBA" id="ARBA00022989"/>
    </source>
</evidence>
<name>A0A286GXP2_9PROT</name>
<dbReference type="RefSeq" id="WP_097280964.1">
    <property type="nucleotide sequence ID" value="NZ_OCNJ01000010.1"/>
</dbReference>
<evidence type="ECO:0000313" key="9">
    <source>
        <dbReference type="EMBL" id="SOD99946.1"/>
    </source>
</evidence>
<feature type="transmembrane region" description="Helical" evidence="8">
    <location>
        <begin position="431"/>
        <end position="451"/>
    </location>
</feature>
<dbReference type="InterPro" id="IPR001036">
    <property type="entry name" value="Acrflvin-R"/>
</dbReference>
<feature type="transmembrane region" description="Helical" evidence="8">
    <location>
        <begin position="386"/>
        <end position="410"/>
    </location>
</feature>
<keyword evidence="4" id="KW-0997">Cell inner membrane</keyword>
<protein>
    <submittedName>
        <fullName evidence="9">Multidrug efflux pump</fullName>
    </submittedName>
</protein>
<evidence type="ECO:0000256" key="2">
    <source>
        <dbReference type="ARBA" id="ARBA00022448"/>
    </source>
</evidence>
<dbReference type="Proteomes" id="UP000219621">
    <property type="component" value="Unassembled WGS sequence"/>
</dbReference>
<dbReference type="GO" id="GO:0042910">
    <property type="term" value="F:xenobiotic transmembrane transporter activity"/>
    <property type="evidence" value="ECO:0007669"/>
    <property type="project" value="TreeGrafter"/>
</dbReference>
<gene>
    <name evidence="9" type="ORF">SAMN05421508_110132</name>
</gene>
<feature type="transmembrane region" description="Helical" evidence="8">
    <location>
        <begin position="854"/>
        <end position="872"/>
    </location>
</feature>
<keyword evidence="3" id="KW-1003">Cell membrane</keyword>
<dbReference type="OrthoDB" id="9806532at2"/>
<dbReference type="SUPFAM" id="SSF82714">
    <property type="entry name" value="Multidrug efflux transporter AcrB TolC docking domain, DN and DC subdomains"/>
    <property type="match status" value="2"/>
</dbReference>
<dbReference type="EMBL" id="OCNJ01000010">
    <property type="protein sequence ID" value="SOD99946.1"/>
    <property type="molecule type" value="Genomic_DNA"/>
</dbReference>
<accession>A0A286GXP2</accession>
<evidence type="ECO:0000313" key="10">
    <source>
        <dbReference type="Proteomes" id="UP000219621"/>
    </source>
</evidence>